<gene>
    <name evidence="1" type="ORF">SMD31_19380</name>
</gene>
<protein>
    <submittedName>
        <fullName evidence="1">Uncharacterized protein</fullName>
    </submittedName>
</protein>
<sequence>MIRRVLLPLVLLAVAFLWAPQLLEATSNPCSALEQKTIALETGGNDLGTNVLENISGGALAEQLMRNKYKNLPVPVACALEYWKKSLRLAK</sequence>
<accession>A0ABU5E596</accession>
<reference evidence="1 2" key="1">
    <citation type="journal article" date="2013" name="Antonie Van Leeuwenhoek">
        <title>Dongia rigui sp. nov., isolated from freshwater of a large wetland in Korea.</title>
        <authorList>
            <person name="Baik K.S."/>
            <person name="Hwang Y.M."/>
            <person name="Choi J.S."/>
            <person name="Kwon J."/>
            <person name="Seong C.N."/>
        </authorList>
    </citation>
    <scope>NUCLEOTIDE SEQUENCE [LARGE SCALE GENOMIC DNA]</scope>
    <source>
        <strain evidence="1 2">04SU4-P</strain>
    </source>
</reference>
<evidence type="ECO:0000313" key="1">
    <source>
        <dbReference type="EMBL" id="MDY0874113.1"/>
    </source>
</evidence>
<proteinExistence type="predicted"/>
<evidence type="ECO:0000313" key="2">
    <source>
        <dbReference type="Proteomes" id="UP001271769"/>
    </source>
</evidence>
<comment type="caution">
    <text evidence="1">The sequence shown here is derived from an EMBL/GenBank/DDBJ whole genome shotgun (WGS) entry which is preliminary data.</text>
</comment>
<keyword evidence="2" id="KW-1185">Reference proteome</keyword>
<dbReference type="Proteomes" id="UP001271769">
    <property type="component" value="Unassembled WGS sequence"/>
</dbReference>
<dbReference type="RefSeq" id="WP_320502587.1">
    <property type="nucleotide sequence ID" value="NZ_JAXCLX010000004.1"/>
</dbReference>
<organism evidence="1 2">
    <name type="scientific">Dongia rigui</name>
    <dbReference type="NCBI Taxonomy" id="940149"/>
    <lineage>
        <taxon>Bacteria</taxon>
        <taxon>Pseudomonadati</taxon>
        <taxon>Pseudomonadota</taxon>
        <taxon>Alphaproteobacteria</taxon>
        <taxon>Rhodospirillales</taxon>
        <taxon>Dongiaceae</taxon>
        <taxon>Dongia</taxon>
    </lineage>
</organism>
<dbReference type="EMBL" id="JAXCLX010000004">
    <property type="protein sequence ID" value="MDY0874113.1"/>
    <property type="molecule type" value="Genomic_DNA"/>
</dbReference>
<name>A0ABU5E596_9PROT</name>